<proteinExistence type="predicted"/>
<gene>
    <name evidence="1" type="ORF">PIB30_091665</name>
</gene>
<protein>
    <submittedName>
        <fullName evidence="1">Uncharacterized protein</fullName>
    </submittedName>
</protein>
<dbReference type="Proteomes" id="UP001341840">
    <property type="component" value="Unassembled WGS sequence"/>
</dbReference>
<dbReference type="EMBL" id="JASCZI010213293">
    <property type="protein sequence ID" value="MED6201105.1"/>
    <property type="molecule type" value="Genomic_DNA"/>
</dbReference>
<reference evidence="1 2" key="1">
    <citation type="journal article" date="2023" name="Plants (Basel)">
        <title>Bridging the Gap: Combining Genomics and Transcriptomics Approaches to Understand Stylosanthes scabra, an Orphan Legume from the Brazilian Caatinga.</title>
        <authorList>
            <person name="Ferreira-Neto J.R.C."/>
            <person name="da Silva M.D."/>
            <person name="Binneck E."/>
            <person name="de Melo N.F."/>
            <person name="da Silva R.H."/>
            <person name="de Melo A.L.T.M."/>
            <person name="Pandolfi V."/>
            <person name="Bustamante F.O."/>
            <person name="Brasileiro-Vidal A.C."/>
            <person name="Benko-Iseppon A.M."/>
        </authorList>
    </citation>
    <scope>NUCLEOTIDE SEQUENCE [LARGE SCALE GENOMIC DNA]</scope>
    <source>
        <tissue evidence="1">Leaves</tissue>
    </source>
</reference>
<organism evidence="1 2">
    <name type="scientific">Stylosanthes scabra</name>
    <dbReference type="NCBI Taxonomy" id="79078"/>
    <lineage>
        <taxon>Eukaryota</taxon>
        <taxon>Viridiplantae</taxon>
        <taxon>Streptophyta</taxon>
        <taxon>Embryophyta</taxon>
        <taxon>Tracheophyta</taxon>
        <taxon>Spermatophyta</taxon>
        <taxon>Magnoliopsida</taxon>
        <taxon>eudicotyledons</taxon>
        <taxon>Gunneridae</taxon>
        <taxon>Pentapetalae</taxon>
        <taxon>rosids</taxon>
        <taxon>fabids</taxon>
        <taxon>Fabales</taxon>
        <taxon>Fabaceae</taxon>
        <taxon>Papilionoideae</taxon>
        <taxon>50 kb inversion clade</taxon>
        <taxon>dalbergioids sensu lato</taxon>
        <taxon>Dalbergieae</taxon>
        <taxon>Pterocarpus clade</taxon>
        <taxon>Stylosanthes</taxon>
    </lineage>
</organism>
<keyword evidence="2" id="KW-1185">Reference proteome</keyword>
<evidence type="ECO:0000313" key="1">
    <source>
        <dbReference type="EMBL" id="MED6201105.1"/>
    </source>
</evidence>
<accession>A0ABU6XUG4</accession>
<sequence>MATNERDEVVNTEMQRFTAANFLNFARMMASFKLFKLRLDPTTTFFKIPQAVSIFTQSVLWCDNAYKLWKDLKHRFYESNLFRIAELEDDLFSTKQDVNVFETYHGSANTGGGKGLGPTISEKEEKDVVVKVAEILEEELSSFALIVENKVTCWIIVIESMTSH</sequence>
<evidence type="ECO:0000313" key="2">
    <source>
        <dbReference type="Proteomes" id="UP001341840"/>
    </source>
</evidence>
<comment type="caution">
    <text evidence="1">The sequence shown here is derived from an EMBL/GenBank/DDBJ whole genome shotgun (WGS) entry which is preliminary data.</text>
</comment>
<name>A0ABU6XUG4_9FABA</name>